<dbReference type="PANTHER" id="PTHR44360:SF1">
    <property type="entry name" value="DNAJ HOMOLOG SUBFAMILY B MEMBER 9"/>
    <property type="match status" value="1"/>
</dbReference>
<evidence type="ECO:0000313" key="3">
    <source>
        <dbReference type="EMBL" id="POS83991.1"/>
    </source>
</evidence>
<keyword evidence="1" id="KW-0143">Chaperone</keyword>
<dbReference type="Gene3D" id="1.10.287.110">
    <property type="entry name" value="DnaJ domain"/>
    <property type="match status" value="1"/>
</dbReference>
<dbReference type="PRINTS" id="PR00625">
    <property type="entry name" value="JDOMAIN"/>
</dbReference>
<dbReference type="InterPro" id="IPR051948">
    <property type="entry name" value="Hsp70_co-chaperone_J-domain"/>
</dbReference>
<proteinExistence type="predicted"/>
<dbReference type="SUPFAM" id="SSF46565">
    <property type="entry name" value="Chaperone J-domain"/>
    <property type="match status" value="1"/>
</dbReference>
<dbReference type="GO" id="GO:0051087">
    <property type="term" value="F:protein-folding chaperone binding"/>
    <property type="evidence" value="ECO:0007669"/>
    <property type="project" value="TreeGrafter"/>
</dbReference>
<sequence>MNNQIISLVGWRFLPDVSVQKSYSLIIKFLQKLQLITGWVQSIYYSLTIRTGRPKPKPGSSKYNRDRRRIYIGVVSAYLLFTIYEVDWEIRQKPNFFQILNLSETANDREIKSRFRRLAAIHHPDKVINNSPSADVFFVQLKLAQDTLLNPVRRFAYERFGPAMLEWEHCSTKRDYLIHGLYISLPRYFGAAFVMYFFEFLGYVKIGIFWRWVVFVCSGVFEFHTVSSPHKPPILTKFINPLLTSFTRHPAFLPFQFIQLAHKVCVTLYIALSQLGPFFQPLEAKEQPDLETRKNLVSLEAKVKSIDAEASRLVNLNLTPFFQEKSSLDHLQERIKDWLVQNTIRMDPEVRDAASEILEKRNLKVGTNTIN</sequence>
<dbReference type="AlphaFoldDB" id="A0A2S4PPM7"/>
<dbReference type="CDD" id="cd06257">
    <property type="entry name" value="DnaJ"/>
    <property type="match status" value="1"/>
</dbReference>
<evidence type="ECO:0000256" key="1">
    <source>
        <dbReference type="ARBA" id="ARBA00023186"/>
    </source>
</evidence>
<protein>
    <recommendedName>
        <fullName evidence="2">J domain-containing protein</fullName>
    </recommendedName>
</protein>
<dbReference type="InterPro" id="IPR001623">
    <property type="entry name" value="DnaJ_domain"/>
</dbReference>
<dbReference type="InterPro" id="IPR036869">
    <property type="entry name" value="J_dom_sf"/>
</dbReference>
<comment type="caution">
    <text evidence="3">The sequence shown here is derived from an EMBL/GenBank/DDBJ whole genome shotgun (WGS) entry which is preliminary data.</text>
</comment>
<dbReference type="GO" id="GO:0036503">
    <property type="term" value="P:ERAD pathway"/>
    <property type="evidence" value="ECO:0007669"/>
    <property type="project" value="TreeGrafter"/>
</dbReference>
<dbReference type="OrthoDB" id="436519at2759"/>
<dbReference type="STRING" id="225359.A0A2S4PPM7"/>
<dbReference type="SMART" id="SM00271">
    <property type="entry name" value="DnaJ"/>
    <property type="match status" value="1"/>
</dbReference>
<gene>
    <name evidence="3" type="ORF">EPUL_004291</name>
</gene>
<name>A0A2S4PPM7_9PEZI</name>
<accession>A0A2S4PPM7</accession>
<dbReference type="Pfam" id="PF00226">
    <property type="entry name" value="DnaJ"/>
    <property type="match status" value="1"/>
</dbReference>
<organism evidence="3 4">
    <name type="scientific">Erysiphe pulchra</name>
    <dbReference type="NCBI Taxonomy" id="225359"/>
    <lineage>
        <taxon>Eukaryota</taxon>
        <taxon>Fungi</taxon>
        <taxon>Dikarya</taxon>
        <taxon>Ascomycota</taxon>
        <taxon>Pezizomycotina</taxon>
        <taxon>Leotiomycetes</taxon>
        <taxon>Erysiphales</taxon>
        <taxon>Erysiphaceae</taxon>
        <taxon>Erysiphe</taxon>
    </lineage>
</organism>
<reference evidence="3 4" key="1">
    <citation type="submission" date="2017-10" db="EMBL/GenBank/DDBJ databases">
        <title>Development of genomic resources for the powdery mildew, Erysiphe pulchra.</title>
        <authorList>
            <person name="Wadl P.A."/>
            <person name="Mack B.M."/>
            <person name="Moore G."/>
            <person name="Beltz S.B."/>
        </authorList>
    </citation>
    <scope>NUCLEOTIDE SEQUENCE [LARGE SCALE GENOMIC DNA]</scope>
    <source>
        <strain evidence="3">Cflorida</strain>
    </source>
</reference>
<dbReference type="PROSITE" id="PS50076">
    <property type="entry name" value="DNAJ_2"/>
    <property type="match status" value="1"/>
</dbReference>
<evidence type="ECO:0000259" key="2">
    <source>
        <dbReference type="PROSITE" id="PS50076"/>
    </source>
</evidence>
<feature type="domain" description="J" evidence="2">
    <location>
        <begin position="95"/>
        <end position="161"/>
    </location>
</feature>
<dbReference type="GO" id="GO:0005783">
    <property type="term" value="C:endoplasmic reticulum"/>
    <property type="evidence" value="ECO:0007669"/>
    <property type="project" value="TreeGrafter"/>
</dbReference>
<dbReference type="Proteomes" id="UP000237438">
    <property type="component" value="Unassembled WGS sequence"/>
</dbReference>
<evidence type="ECO:0000313" key="4">
    <source>
        <dbReference type="Proteomes" id="UP000237438"/>
    </source>
</evidence>
<dbReference type="GO" id="GO:0051787">
    <property type="term" value="F:misfolded protein binding"/>
    <property type="evidence" value="ECO:0007669"/>
    <property type="project" value="TreeGrafter"/>
</dbReference>
<dbReference type="EMBL" id="PEDP01001236">
    <property type="protein sequence ID" value="POS83991.1"/>
    <property type="molecule type" value="Genomic_DNA"/>
</dbReference>
<dbReference type="PANTHER" id="PTHR44360">
    <property type="entry name" value="DNAJ HOMOLOG SUBFAMILY B MEMBER 9"/>
    <property type="match status" value="1"/>
</dbReference>
<keyword evidence="4" id="KW-1185">Reference proteome</keyword>